<dbReference type="InterPro" id="IPR006665">
    <property type="entry name" value="OmpA-like"/>
</dbReference>
<dbReference type="GO" id="GO:0009279">
    <property type="term" value="C:cell outer membrane"/>
    <property type="evidence" value="ECO:0007669"/>
    <property type="project" value="UniProtKB-SubCell"/>
</dbReference>
<evidence type="ECO:0000313" key="7">
    <source>
        <dbReference type="Proteomes" id="UP000494330"/>
    </source>
</evidence>
<dbReference type="Pfam" id="PF00691">
    <property type="entry name" value="OmpA"/>
    <property type="match status" value="1"/>
</dbReference>
<organism evidence="6 7">
    <name type="scientific">Burkholderia paludis</name>
    <dbReference type="NCBI Taxonomy" id="1506587"/>
    <lineage>
        <taxon>Bacteria</taxon>
        <taxon>Pseudomonadati</taxon>
        <taxon>Pseudomonadota</taxon>
        <taxon>Betaproteobacteria</taxon>
        <taxon>Burkholderiales</taxon>
        <taxon>Burkholderiaceae</taxon>
        <taxon>Burkholderia</taxon>
        <taxon>Burkholderia cepacia complex</taxon>
    </lineage>
</organism>
<evidence type="ECO:0000256" key="1">
    <source>
        <dbReference type="ARBA" id="ARBA00004442"/>
    </source>
</evidence>
<dbReference type="InterPro" id="IPR036737">
    <property type="entry name" value="OmpA-like_sf"/>
</dbReference>
<comment type="subcellular location">
    <subcellularLocation>
        <location evidence="1">Cell outer membrane</location>
    </subcellularLocation>
</comment>
<evidence type="ECO:0000259" key="5">
    <source>
        <dbReference type="PROSITE" id="PS51123"/>
    </source>
</evidence>
<keyword evidence="3" id="KW-0998">Cell outer membrane</keyword>
<evidence type="ECO:0000256" key="2">
    <source>
        <dbReference type="ARBA" id="ARBA00023136"/>
    </source>
</evidence>
<dbReference type="PANTHER" id="PTHR30329">
    <property type="entry name" value="STATOR ELEMENT OF FLAGELLAR MOTOR COMPLEX"/>
    <property type="match status" value="1"/>
</dbReference>
<proteinExistence type="predicted"/>
<dbReference type="AlphaFoldDB" id="A0A6P2JXB6"/>
<gene>
    <name evidence="6" type="ORF">BPA30113_01989</name>
</gene>
<dbReference type="PRINTS" id="PR01021">
    <property type="entry name" value="OMPADOMAIN"/>
</dbReference>
<dbReference type="SUPFAM" id="SSF103088">
    <property type="entry name" value="OmpA-like"/>
    <property type="match status" value="1"/>
</dbReference>
<keyword evidence="7" id="KW-1185">Reference proteome</keyword>
<dbReference type="PROSITE" id="PS51123">
    <property type="entry name" value="OMPA_2"/>
    <property type="match status" value="1"/>
</dbReference>
<dbReference type="InterPro" id="IPR006664">
    <property type="entry name" value="OMP_bac"/>
</dbReference>
<evidence type="ECO:0000313" key="6">
    <source>
        <dbReference type="EMBL" id="VWB46811.1"/>
    </source>
</evidence>
<feature type="domain" description="OmpA-like" evidence="5">
    <location>
        <begin position="112"/>
        <end position="236"/>
    </location>
</feature>
<evidence type="ECO:0000256" key="3">
    <source>
        <dbReference type="ARBA" id="ARBA00023237"/>
    </source>
</evidence>
<accession>A0A6P2JXB6</accession>
<protein>
    <submittedName>
        <fullName evidence="6">Outer membrane protein a</fullName>
    </submittedName>
</protein>
<name>A0A6P2JXB6_9BURK</name>
<dbReference type="CDD" id="cd07185">
    <property type="entry name" value="OmpA_C-like"/>
    <property type="match status" value="1"/>
</dbReference>
<dbReference type="PANTHER" id="PTHR30329:SF21">
    <property type="entry name" value="LIPOPROTEIN YIAD-RELATED"/>
    <property type="match status" value="1"/>
</dbReference>
<keyword evidence="2 4" id="KW-0472">Membrane</keyword>
<dbReference type="Gene3D" id="3.30.1330.60">
    <property type="entry name" value="OmpA-like domain"/>
    <property type="match status" value="1"/>
</dbReference>
<reference evidence="6 7" key="1">
    <citation type="submission" date="2019-09" db="EMBL/GenBank/DDBJ databases">
        <authorList>
            <person name="Depoorter E."/>
        </authorList>
    </citation>
    <scope>NUCLEOTIDE SEQUENCE [LARGE SCALE GENOMIC DNA]</scope>
    <source>
        <strain evidence="6">LMG 30113</strain>
    </source>
</reference>
<dbReference type="EMBL" id="CABVQD010000005">
    <property type="protein sequence ID" value="VWB46811.1"/>
    <property type="molecule type" value="Genomic_DNA"/>
</dbReference>
<evidence type="ECO:0000256" key="4">
    <source>
        <dbReference type="PROSITE-ProRule" id="PRU00473"/>
    </source>
</evidence>
<dbReference type="Proteomes" id="UP000494330">
    <property type="component" value="Unassembled WGS sequence"/>
</dbReference>
<sequence length="238" mass="26046">MGRSAIRRCGHAASTKGMLLPLSIEKARALRIVVPIAIAVLSGGTPAYAASPQQQATGNNWRDGSGTAIWKNGTNKLCWRDAEWTPATADTRCDGLLDVAPEHAERVPPPPIGAEQPRIQADAWFDLGKSMLKPLGRQRLDELAEKLSAVNLEVVVVTGFTDRLGRIAYNDELSLRRALVVKTYLVSKGVPVERIYTEGKGTRNPVTARCNEKNRVKLIACLAPDRRVEIEVLGTFKR</sequence>
<dbReference type="InterPro" id="IPR050330">
    <property type="entry name" value="Bact_OuterMem_StrucFunc"/>
</dbReference>